<evidence type="ECO:0000256" key="9">
    <source>
        <dbReference type="ARBA" id="ARBA00023167"/>
    </source>
</evidence>
<dbReference type="EMBL" id="MHOK01000022">
    <property type="protein sequence ID" value="OGZ61489.1"/>
    <property type="molecule type" value="Genomic_DNA"/>
</dbReference>
<dbReference type="SUPFAM" id="SSF51735">
    <property type="entry name" value="NAD(P)-binding Rossmann-fold domains"/>
    <property type="match status" value="1"/>
</dbReference>
<gene>
    <name evidence="11" type="primary">folD</name>
    <name evidence="14" type="ORF">A3F94_01400</name>
</gene>
<dbReference type="PROSITE" id="PS00767">
    <property type="entry name" value="THF_DHG_CYH_2"/>
    <property type="match status" value="1"/>
</dbReference>
<dbReference type="InterPro" id="IPR000672">
    <property type="entry name" value="THF_DH/CycHdrlase"/>
</dbReference>
<keyword evidence="10 11" id="KW-0511">Multifunctional enzyme</keyword>
<evidence type="ECO:0000256" key="1">
    <source>
        <dbReference type="ARBA" id="ARBA00004777"/>
    </source>
</evidence>
<dbReference type="PANTHER" id="PTHR48099:SF5">
    <property type="entry name" value="C-1-TETRAHYDROFOLATE SYNTHASE, CYTOPLASMIC"/>
    <property type="match status" value="1"/>
</dbReference>
<keyword evidence="7 11" id="KW-0560">Oxidoreductase</keyword>
<dbReference type="Pfam" id="PF02882">
    <property type="entry name" value="THF_DHG_CYH_C"/>
    <property type="match status" value="1"/>
</dbReference>
<dbReference type="Proteomes" id="UP000176770">
    <property type="component" value="Unassembled WGS sequence"/>
</dbReference>
<dbReference type="InterPro" id="IPR020631">
    <property type="entry name" value="THF_DH/CycHdrlase_NAD-bd_dom"/>
</dbReference>
<accession>A0A1G2HGI8</accession>
<keyword evidence="6 11" id="KW-0521">NADP</keyword>
<dbReference type="InterPro" id="IPR036291">
    <property type="entry name" value="NAD(P)-bd_dom_sf"/>
</dbReference>
<dbReference type="PANTHER" id="PTHR48099">
    <property type="entry name" value="C-1-TETRAHYDROFOLATE SYNTHASE, CYTOPLASMIC-RELATED"/>
    <property type="match status" value="1"/>
</dbReference>
<feature type="binding site" evidence="11">
    <location>
        <begin position="162"/>
        <end position="164"/>
    </location>
    <ligand>
        <name>NADP(+)</name>
        <dbReference type="ChEBI" id="CHEBI:58349"/>
    </ligand>
</feature>
<dbReference type="GO" id="GO:0004477">
    <property type="term" value="F:methenyltetrahydrofolate cyclohydrolase activity"/>
    <property type="evidence" value="ECO:0007669"/>
    <property type="project" value="UniProtKB-UniRule"/>
</dbReference>
<evidence type="ECO:0000256" key="6">
    <source>
        <dbReference type="ARBA" id="ARBA00022857"/>
    </source>
</evidence>
<dbReference type="GO" id="GO:0035999">
    <property type="term" value="P:tetrahydrofolate interconversion"/>
    <property type="evidence" value="ECO:0007669"/>
    <property type="project" value="UniProtKB-UniRule"/>
</dbReference>
<evidence type="ECO:0000256" key="2">
    <source>
        <dbReference type="ARBA" id="ARBA00011738"/>
    </source>
</evidence>
<evidence type="ECO:0000313" key="15">
    <source>
        <dbReference type="Proteomes" id="UP000176770"/>
    </source>
</evidence>
<proteinExistence type="inferred from homology"/>
<evidence type="ECO:0000259" key="12">
    <source>
        <dbReference type="Pfam" id="PF00763"/>
    </source>
</evidence>
<dbReference type="GO" id="GO:0004488">
    <property type="term" value="F:methylenetetrahydrofolate dehydrogenase (NADP+) activity"/>
    <property type="evidence" value="ECO:0007669"/>
    <property type="project" value="UniProtKB-UniRule"/>
</dbReference>
<reference evidence="14 15" key="1">
    <citation type="journal article" date="2016" name="Nat. Commun.">
        <title>Thousands of microbial genomes shed light on interconnected biogeochemical processes in an aquifer system.</title>
        <authorList>
            <person name="Anantharaman K."/>
            <person name="Brown C.T."/>
            <person name="Hug L.A."/>
            <person name="Sharon I."/>
            <person name="Castelle C.J."/>
            <person name="Probst A.J."/>
            <person name="Thomas B.C."/>
            <person name="Singh A."/>
            <person name="Wilkins M.J."/>
            <person name="Karaoz U."/>
            <person name="Brodie E.L."/>
            <person name="Williams K.H."/>
            <person name="Hubbard S.S."/>
            <person name="Banfield J.F."/>
        </authorList>
    </citation>
    <scope>NUCLEOTIDE SEQUENCE [LARGE SCALE GENOMIC DNA]</scope>
</reference>
<evidence type="ECO:0000256" key="10">
    <source>
        <dbReference type="ARBA" id="ARBA00023268"/>
    </source>
</evidence>
<comment type="caution">
    <text evidence="11">Lacks conserved residue(s) required for the propagation of feature annotation.</text>
</comment>
<dbReference type="AlphaFoldDB" id="A0A1G2HGI8"/>
<comment type="function">
    <text evidence="11">Catalyzes the oxidation of 5,10-methylenetetrahydrofolate to 5,10-methenyltetrahydrofolate and then the hydrolysis of 5,10-methenyltetrahydrofolate to 10-formyltetrahydrofolate.</text>
</comment>
<evidence type="ECO:0000256" key="4">
    <source>
        <dbReference type="ARBA" id="ARBA00022755"/>
    </source>
</evidence>
<dbReference type="InterPro" id="IPR020867">
    <property type="entry name" value="THF_DH/CycHdrlase_CS"/>
</dbReference>
<keyword evidence="9 11" id="KW-0486">Methionine biosynthesis</keyword>
<dbReference type="FunFam" id="3.40.50.10860:FF:000005">
    <property type="entry name" value="C-1-tetrahydrofolate synthase, cytoplasmic, putative"/>
    <property type="match status" value="1"/>
</dbReference>
<dbReference type="InterPro" id="IPR020630">
    <property type="entry name" value="THF_DH/CycHdrlase_cat_dom"/>
</dbReference>
<sequence length="277" mass="30532">MSAIILDGKKLSEKILSDLKKEISEINRPIELAIVLVGNNPASLAYTKRKQKIGEELGIKVKIYKYEENISTRKLREEINKLNKNKKIKGIIAQLPLPNHINTESMLDAIKAKKDIDVLGRESVGRLYKNKSKILPPTVAGIKKLLDEYKIEYKGKNVAIVGYGSLVGKPASMVFANEGASIFVLRSSTKNKNKLLREADIIISGVGKPNLITKKDVKKGVIIMDAGMSEQNGKLVGDVADEVKKIAKYITPVPGGVGPMTVAMLFWNLLELVKNRS</sequence>
<dbReference type="HAMAP" id="MF_01576">
    <property type="entry name" value="THF_DHG_CYH"/>
    <property type="match status" value="1"/>
</dbReference>
<evidence type="ECO:0000256" key="7">
    <source>
        <dbReference type="ARBA" id="ARBA00023002"/>
    </source>
</evidence>
<comment type="pathway">
    <text evidence="1 11">One-carbon metabolism; tetrahydrofolate interconversion.</text>
</comment>
<comment type="catalytic activity">
    <reaction evidence="11">
        <text>(6R)-5,10-methenyltetrahydrofolate + H2O = (6R)-10-formyltetrahydrofolate + H(+)</text>
        <dbReference type="Rhea" id="RHEA:23700"/>
        <dbReference type="ChEBI" id="CHEBI:15377"/>
        <dbReference type="ChEBI" id="CHEBI:15378"/>
        <dbReference type="ChEBI" id="CHEBI:57455"/>
        <dbReference type="ChEBI" id="CHEBI:195366"/>
        <dbReference type="EC" id="3.5.4.9"/>
    </reaction>
</comment>
<keyword evidence="4 11" id="KW-0658">Purine biosynthesis</keyword>
<evidence type="ECO:0000256" key="8">
    <source>
        <dbReference type="ARBA" id="ARBA00023102"/>
    </source>
</evidence>
<feature type="domain" description="Tetrahydrofolate dehydrogenase/cyclohydrolase catalytic" evidence="12">
    <location>
        <begin position="6"/>
        <end position="117"/>
    </location>
</feature>
<evidence type="ECO:0000313" key="14">
    <source>
        <dbReference type="EMBL" id="OGZ61489.1"/>
    </source>
</evidence>
<dbReference type="Gene3D" id="3.40.50.720">
    <property type="entry name" value="NAD(P)-binding Rossmann-like Domain"/>
    <property type="match status" value="1"/>
</dbReference>
<dbReference type="Gene3D" id="3.40.50.10860">
    <property type="entry name" value="Leucine Dehydrogenase, chain A, domain 1"/>
    <property type="match status" value="1"/>
</dbReference>
<comment type="caution">
    <text evidence="14">The sequence shown here is derived from an EMBL/GenBank/DDBJ whole genome shotgun (WGS) entry which is preliminary data.</text>
</comment>
<evidence type="ECO:0000256" key="3">
    <source>
        <dbReference type="ARBA" id="ARBA00022563"/>
    </source>
</evidence>
<dbReference type="Pfam" id="PF00763">
    <property type="entry name" value="THF_DHG_CYH"/>
    <property type="match status" value="1"/>
</dbReference>
<dbReference type="GO" id="GO:0009086">
    <property type="term" value="P:methionine biosynthetic process"/>
    <property type="evidence" value="ECO:0007669"/>
    <property type="project" value="UniProtKB-KW"/>
</dbReference>
<keyword evidence="11" id="KW-0028">Amino-acid biosynthesis</keyword>
<comment type="similarity">
    <text evidence="11">Belongs to the tetrahydrofolate dehydrogenase/cyclohydrolase family.</text>
</comment>
<dbReference type="GO" id="GO:0006164">
    <property type="term" value="P:purine nucleotide biosynthetic process"/>
    <property type="evidence" value="ECO:0007669"/>
    <property type="project" value="UniProtKB-KW"/>
</dbReference>
<comment type="catalytic activity">
    <reaction evidence="11">
        <text>(6R)-5,10-methylene-5,6,7,8-tetrahydrofolate + NADP(+) = (6R)-5,10-methenyltetrahydrofolate + NADPH</text>
        <dbReference type="Rhea" id="RHEA:22812"/>
        <dbReference type="ChEBI" id="CHEBI:15636"/>
        <dbReference type="ChEBI" id="CHEBI:57455"/>
        <dbReference type="ChEBI" id="CHEBI:57783"/>
        <dbReference type="ChEBI" id="CHEBI:58349"/>
        <dbReference type="EC" id="1.5.1.5"/>
    </reaction>
</comment>
<dbReference type="SUPFAM" id="SSF53223">
    <property type="entry name" value="Aminoacid dehydrogenase-like, N-terminal domain"/>
    <property type="match status" value="1"/>
</dbReference>
<organism evidence="14 15">
    <name type="scientific">Candidatus Spechtbacteria bacterium RIFCSPLOWO2_12_FULL_38_22</name>
    <dbReference type="NCBI Taxonomy" id="1802165"/>
    <lineage>
        <taxon>Bacteria</taxon>
        <taxon>Candidatus Spechtiibacteriota</taxon>
    </lineage>
</organism>
<comment type="subunit">
    <text evidence="2 11">Homodimer.</text>
</comment>
<evidence type="ECO:0000256" key="11">
    <source>
        <dbReference type="HAMAP-Rule" id="MF_01576"/>
    </source>
</evidence>
<feature type="domain" description="Tetrahydrofolate dehydrogenase/cyclohydrolase NAD(P)-binding" evidence="13">
    <location>
        <begin position="136"/>
        <end position="275"/>
    </location>
</feature>
<dbReference type="EC" id="1.5.1.5" evidence="11"/>
<keyword evidence="3 11" id="KW-0554">One-carbon metabolism</keyword>
<dbReference type="STRING" id="1802165.A3F94_01400"/>
<keyword evidence="5 11" id="KW-0378">Hydrolase</keyword>
<dbReference type="GO" id="GO:0005829">
    <property type="term" value="C:cytosol"/>
    <property type="evidence" value="ECO:0007669"/>
    <property type="project" value="TreeGrafter"/>
</dbReference>
<keyword evidence="8 11" id="KW-0368">Histidine biosynthesis</keyword>
<dbReference type="CDD" id="cd01080">
    <property type="entry name" value="NAD_bind_m-THF_DH_Cyclohyd"/>
    <property type="match status" value="1"/>
</dbReference>
<evidence type="ECO:0000259" key="13">
    <source>
        <dbReference type="Pfam" id="PF02882"/>
    </source>
</evidence>
<evidence type="ECO:0000256" key="5">
    <source>
        <dbReference type="ARBA" id="ARBA00022801"/>
    </source>
</evidence>
<dbReference type="UniPathway" id="UPA00193"/>
<dbReference type="PRINTS" id="PR00085">
    <property type="entry name" value="THFDHDRGNASE"/>
</dbReference>
<name>A0A1G2HGI8_9BACT</name>
<protein>
    <recommendedName>
        <fullName evidence="11">Bifunctional protein FolD</fullName>
    </recommendedName>
    <domain>
        <recommendedName>
            <fullName evidence="11">Methylenetetrahydrofolate dehydrogenase</fullName>
            <ecNumber evidence="11">1.5.1.5</ecNumber>
        </recommendedName>
    </domain>
    <domain>
        <recommendedName>
            <fullName evidence="11">Methenyltetrahydrofolate cyclohydrolase</fullName>
            <ecNumber evidence="11">3.5.4.9</ecNumber>
        </recommendedName>
    </domain>
</protein>
<dbReference type="InterPro" id="IPR046346">
    <property type="entry name" value="Aminoacid_DH-like_N_sf"/>
</dbReference>
<dbReference type="GO" id="GO:0000105">
    <property type="term" value="P:L-histidine biosynthetic process"/>
    <property type="evidence" value="ECO:0007669"/>
    <property type="project" value="UniProtKB-KW"/>
</dbReference>
<dbReference type="EC" id="3.5.4.9" evidence="11"/>